<dbReference type="SUPFAM" id="SSF140453">
    <property type="entry name" value="EsxAB dimer-like"/>
    <property type="match status" value="1"/>
</dbReference>
<reference evidence="1 2" key="1">
    <citation type="submission" date="2016-06" db="EMBL/GenBank/DDBJ databases">
        <authorList>
            <person name="Kjaerup R.B."/>
            <person name="Dalgaard T.S."/>
            <person name="Juul-Madsen H.R."/>
        </authorList>
    </citation>
    <scope>NUCLEOTIDE SEQUENCE [LARGE SCALE GENOMIC DNA]</scope>
    <source>
        <strain evidence="1 2">1245752.6</strain>
    </source>
</reference>
<protein>
    <submittedName>
        <fullName evidence="1">Uncharacterized protein</fullName>
    </submittedName>
</protein>
<dbReference type="EMBL" id="MAEM01000077">
    <property type="protein sequence ID" value="OBS03400.1"/>
    <property type="molecule type" value="Genomic_DNA"/>
</dbReference>
<dbReference type="Proteomes" id="UP000093757">
    <property type="component" value="Unassembled WGS sequence"/>
</dbReference>
<dbReference type="Pfam" id="PF06013">
    <property type="entry name" value="WXG100"/>
    <property type="match status" value="1"/>
</dbReference>
<comment type="caution">
    <text evidence="1">The sequence shown here is derived from an EMBL/GenBank/DDBJ whole genome shotgun (WGS) entry which is preliminary data.</text>
</comment>
<evidence type="ECO:0000313" key="1">
    <source>
        <dbReference type="EMBL" id="OBS03400.1"/>
    </source>
</evidence>
<dbReference type="InterPro" id="IPR010310">
    <property type="entry name" value="T7SS_ESAT-6-like"/>
</dbReference>
<proteinExistence type="predicted"/>
<dbReference type="Gene3D" id="1.10.287.1060">
    <property type="entry name" value="ESAT-6-like"/>
    <property type="match status" value="1"/>
</dbReference>
<dbReference type="AlphaFoldDB" id="A0A1A6BM36"/>
<evidence type="ECO:0000313" key="2">
    <source>
        <dbReference type="Proteomes" id="UP000093757"/>
    </source>
</evidence>
<dbReference type="InterPro" id="IPR036689">
    <property type="entry name" value="ESAT-6-like_sf"/>
</dbReference>
<gene>
    <name evidence="1" type="ORF">A9W98_09850</name>
</gene>
<sequence>MRATPDVLTHVGIQLAHQGQALQAVQWSCLRDADGAQAGWVGASASALTGLLDRWAALGEGHQVRLSEHADGMRFAAAALRAMEQSNAASLR</sequence>
<accession>A0A1A6BM36</accession>
<organism evidence="1 2">
    <name type="scientific">Mycobacterium gordonae</name>
    <dbReference type="NCBI Taxonomy" id="1778"/>
    <lineage>
        <taxon>Bacteria</taxon>
        <taxon>Bacillati</taxon>
        <taxon>Actinomycetota</taxon>
        <taxon>Actinomycetes</taxon>
        <taxon>Mycobacteriales</taxon>
        <taxon>Mycobacteriaceae</taxon>
        <taxon>Mycobacterium</taxon>
    </lineage>
</organism>
<name>A0A1A6BM36_MYCGO</name>